<evidence type="ECO:0000313" key="26">
    <source>
        <dbReference type="Proteomes" id="UP000054262"/>
    </source>
</evidence>
<keyword evidence="8" id="KW-1003">Cell membrane</keyword>
<evidence type="ECO:0000256" key="11">
    <source>
        <dbReference type="ARBA" id="ARBA00022692"/>
    </source>
</evidence>
<keyword evidence="12 25" id="KW-0548">Nucleotidyltransferase</keyword>
<feature type="transmembrane region" description="Helical" evidence="24">
    <location>
        <begin position="112"/>
        <end position="131"/>
    </location>
</feature>
<protein>
    <recommendedName>
        <fullName evidence="7">Phosphatidate cytidylyltransferase</fullName>
        <ecNumber evidence="6">2.7.7.41</ecNumber>
    </recommendedName>
    <alternativeName>
        <fullName evidence="20">CDP-DAG synthase</fullName>
    </alternativeName>
    <alternativeName>
        <fullName evidence="22">CDP-DG synthase</fullName>
    </alternativeName>
    <alternativeName>
        <fullName evidence="18">CDP-diacylglycerol synthase</fullName>
    </alternativeName>
    <alternativeName>
        <fullName evidence="21">CDP-diglyceride pyrophosphorylase</fullName>
    </alternativeName>
    <alternativeName>
        <fullName evidence="23">CDP-diglyceride synthase</fullName>
    </alternativeName>
    <alternativeName>
        <fullName evidence="19">CTP:phosphatidate cytidylyltransferase</fullName>
    </alternativeName>
</protein>
<keyword evidence="14" id="KW-0443">Lipid metabolism</keyword>
<dbReference type="EMBL" id="AAUX01000001">
    <property type="protein sequence ID" value="EAV47313.1"/>
    <property type="molecule type" value="Genomic_DNA"/>
</dbReference>
<accession>A0P703</accession>
<evidence type="ECO:0000256" key="16">
    <source>
        <dbReference type="ARBA" id="ARBA00023209"/>
    </source>
</evidence>
<evidence type="ECO:0000256" key="12">
    <source>
        <dbReference type="ARBA" id="ARBA00022695"/>
    </source>
</evidence>
<feature type="transmembrane region" description="Helical" evidence="24">
    <location>
        <begin position="77"/>
        <end position="96"/>
    </location>
</feature>
<dbReference type="Pfam" id="PF01148">
    <property type="entry name" value="CTP_transf_1"/>
    <property type="match status" value="1"/>
</dbReference>
<comment type="pathway">
    <text evidence="3">Phospholipid metabolism; CDP-diacylglycerol biosynthesis; CDP-diacylglycerol from sn-glycerol 3-phosphate: step 3/3.</text>
</comment>
<dbReference type="AlphaFoldDB" id="A0P703"/>
<sequence length="268" mass="30405">MLKQRLISAALMLLIFIGCFFLLPNIFFEMLVMLISATLFYELRTLLNISGRQSLFYWLFSLASLVPVFAYNDDLKAFGVFFALIACLFWLVLVPFKMQMGLRQPSFLKHSYFLYGFILITPMLYSVLILFNENKSFLLFVFIVIWIADIAAYFTGKRFGSIQIASHISPGKTLEGVLGGIVFNIIFAILIKLNFDQFDLVSGLIFCIFISVLSVYGDLFESLLKRLAGVKDSNNIIPGHGGFLDRVDGFLPSLPFAFIYVQYVSLTV</sequence>
<evidence type="ECO:0000256" key="15">
    <source>
        <dbReference type="ARBA" id="ARBA00023136"/>
    </source>
</evidence>
<comment type="subcellular location">
    <subcellularLocation>
        <location evidence="2">Cell membrane</location>
        <topology evidence="2">Multi-pass membrane protein</topology>
    </subcellularLocation>
</comment>
<comment type="similarity">
    <text evidence="5">Belongs to the CDS family.</text>
</comment>
<comment type="caution">
    <text evidence="25">The sequence shown here is derived from an EMBL/GenBank/DDBJ whole genome shotgun (WGS) entry which is preliminary data.</text>
</comment>
<evidence type="ECO:0000256" key="4">
    <source>
        <dbReference type="ARBA" id="ARBA00005189"/>
    </source>
</evidence>
<comment type="catalytic activity">
    <reaction evidence="1">
        <text>a 1,2-diacyl-sn-glycero-3-phosphate + CTP + H(+) = a CDP-1,2-diacyl-sn-glycerol + diphosphate</text>
        <dbReference type="Rhea" id="RHEA:16229"/>
        <dbReference type="ChEBI" id="CHEBI:15378"/>
        <dbReference type="ChEBI" id="CHEBI:33019"/>
        <dbReference type="ChEBI" id="CHEBI:37563"/>
        <dbReference type="ChEBI" id="CHEBI:58332"/>
        <dbReference type="ChEBI" id="CHEBI:58608"/>
        <dbReference type="EC" id="2.7.7.41"/>
    </reaction>
</comment>
<dbReference type="PROSITE" id="PS51257">
    <property type="entry name" value="PROKAR_LIPOPROTEIN"/>
    <property type="match status" value="1"/>
</dbReference>
<reference evidence="25 26" key="1">
    <citation type="submission" date="2006-11" db="EMBL/GenBank/DDBJ databases">
        <authorList>
            <person name="Giovannoni S."/>
            <person name="Vergin K."/>
            <person name="Ferriera S."/>
            <person name="Johnson J."/>
            <person name="Kravitz S."/>
            <person name="Beeson K."/>
            <person name="Sutton G."/>
            <person name="Rogers Y.-H."/>
            <person name="Friedman R."/>
            <person name="Frazier M."/>
            <person name="Venter J.C."/>
        </authorList>
    </citation>
    <scope>NUCLEOTIDE SEQUENCE [LARGE SCALE GENOMIC DNA]</scope>
    <source>
        <strain evidence="25 26">HTCC2181</strain>
    </source>
</reference>
<dbReference type="GO" id="GO:0004605">
    <property type="term" value="F:phosphatidate cytidylyltransferase activity"/>
    <property type="evidence" value="ECO:0007669"/>
    <property type="project" value="UniProtKB-EC"/>
</dbReference>
<evidence type="ECO:0000256" key="23">
    <source>
        <dbReference type="ARBA" id="ARBA00033406"/>
    </source>
</evidence>
<feature type="transmembrane region" description="Helical" evidence="24">
    <location>
        <begin position="176"/>
        <end position="195"/>
    </location>
</feature>
<evidence type="ECO:0000256" key="9">
    <source>
        <dbReference type="ARBA" id="ARBA00022516"/>
    </source>
</evidence>
<feature type="transmembrane region" description="Helical" evidence="24">
    <location>
        <begin position="6"/>
        <end position="34"/>
    </location>
</feature>
<evidence type="ECO:0000256" key="18">
    <source>
        <dbReference type="ARBA" id="ARBA00029893"/>
    </source>
</evidence>
<evidence type="ECO:0000256" key="19">
    <source>
        <dbReference type="ARBA" id="ARBA00031825"/>
    </source>
</evidence>
<evidence type="ECO:0000256" key="5">
    <source>
        <dbReference type="ARBA" id="ARBA00010185"/>
    </source>
</evidence>
<feature type="transmembrane region" description="Helical" evidence="24">
    <location>
        <begin position="201"/>
        <end position="219"/>
    </location>
</feature>
<keyword evidence="15 24" id="KW-0472">Membrane</keyword>
<proteinExistence type="inferred from homology"/>
<evidence type="ECO:0000256" key="1">
    <source>
        <dbReference type="ARBA" id="ARBA00001698"/>
    </source>
</evidence>
<evidence type="ECO:0000256" key="22">
    <source>
        <dbReference type="ARBA" id="ARBA00032743"/>
    </source>
</evidence>
<dbReference type="GO" id="GO:0005886">
    <property type="term" value="C:plasma membrane"/>
    <property type="evidence" value="ECO:0007669"/>
    <property type="project" value="UniProtKB-SubCell"/>
</dbReference>
<evidence type="ECO:0000256" key="7">
    <source>
        <dbReference type="ARBA" id="ARBA00019373"/>
    </source>
</evidence>
<dbReference type="Proteomes" id="UP000054262">
    <property type="component" value="Unassembled WGS sequence"/>
</dbReference>
<keyword evidence="9" id="KW-0444">Lipid biosynthesis</keyword>
<feature type="transmembrane region" description="Helical" evidence="24">
    <location>
        <begin position="137"/>
        <end position="155"/>
    </location>
</feature>
<organism evidence="25 26">
    <name type="scientific">Methylophilales bacterium HTCC2181</name>
    <dbReference type="NCBI Taxonomy" id="383631"/>
    <lineage>
        <taxon>Bacteria</taxon>
        <taxon>Pseudomonadati</taxon>
        <taxon>Pseudomonadota</taxon>
        <taxon>Betaproteobacteria</taxon>
        <taxon>Nitrosomonadales</taxon>
        <taxon>OM43 clade</taxon>
    </lineage>
</organism>
<dbReference type="OrthoDB" id="9799199at2"/>
<evidence type="ECO:0000256" key="2">
    <source>
        <dbReference type="ARBA" id="ARBA00004651"/>
    </source>
</evidence>
<keyword evidence="11 24" id="KW-0812">Transmembrane</keyword>
<comment type="pathway">
    <text evidence="4">Lipid metabolism.</text>
</comment>
<dbReference type="GO" id="GO:0016024">
    <property type="term" value="P:CDP-diacylglycerol biosynthetic process"/>
    <property type="evidence" value="ECO:0007669"/>
    <property type="project" value="TreeGrafter"/>
</dbReference>
<keyword evidence="17" id="KW-1208">Phospholipid metabolism</keyword>
<dbReference type="EC" id="2.7.7.41" evidence="6"/>
<keyword evidence="16" id="KW-0594">Phospholipid biosynthesis</keyword>
<evidence type="ECO:0000256" key="20">
    <source>
        <dbReference type="ARBA" id="ARBA00032253"/>
    </source>
</evidence>
<keyword evidence="13 24" id="KW-1133">Transmembrane helix</keyword>
<evidence type="ECO:0000256" key="21">
    <source>
        <dbReference type="ARBA" id="ARBA00032396"/>
    </source>
</evidence>
<name>A0P703_9PROT</name>
<evidence type="ECO:0000256" key="8">
    <source>
        <dbReference type="ARBA" id="ARBA00022475"/>
    </source>
</evidence>
<evidence type="ECO:0000256" key="10">
    <source>
        <dbReference type="ARBA" id="ARBA00022679"/>
    </source>
</evidence>
<keyword evidence="26" id="KW-1185">Reference proteome</keyword>
<keyword evidence="10 25" id="KW-0808">Transferase</keyword>
<dbReference type="PANTHER" id="PTHR46382:SF1">
    <property type="entry name" value="PHOSPHATIDATE CYTIDYLYLTRANSFERASE"/>
    <property type="match status" value="1"/>
</dbReference>
<evidence type="ECO:0000256" key="3">
    <source>
        <dbReference type="ARBA" id="ARBA00005119"/>
    </source>
</evidence>
<dbReference type="PANTHER" id="PTHR46382">
    <property type="entry name" value="PHOSPHATIDATE CYTIDYLYLTRANSFERASE"/>
    <property type="match status" value="1"/>
</dbReference>
<evidence type="ECO:0000256" key="14">
    <source>
        <dbReference type="ARBA" id="ARBA00023098"/>
    </source>
</evidence>
<evidence type="ECO:0000256" key="6">
    <source>
        <dbReference type="ARBA" id="ARBA00012487"/>
    </source>
</evidence>
<evidence type="ECO:0000256" key="13">
    <source>
        <dbReference type="ARBA" id="ARBA00022989"/>
    </source>
</evidence>
<feature type="transmembrane region" description="Helical" evidence="24">
    <location>
        <begin position="55"/>
        <end position="71"/>
    </location>
</feature>
<evidence type="ECO:0000256" key="17">
    <source>
        <dbReference type="ARBA" id="ARBA00023264"/>
    </source>
</evidence>
<gene>
    <name evidence="25" type="ORF">MB2181_04530</name>
</gene>
<evidence type="ECO:0000313" key="25">
    <source>
        <dbReference type="EMBL" id="EAV47313.1"/>
    </source>
</evidence>
<evidence type="ECO:0000256" key="24">
    <source>
        <dbReference type="SAM" id="Phobius"/>
    </source>
</evidence>